<evidence type="ECO:0000256" key="6">
    <source>
        <dbReference type="SAM" id="Phobius"/>
    </source>
</evidence>
<evidence type="ECO:0000313" key="10">
    <source>
        <dbReference type="Proteomes" id="UP000199427"/>
    </source>
</evidence>
<comment type="pathway">
    <text evidence="1">Lipid metabolism; butanoate metabolism.</text>
</comment>
<keyword evidence="6" id="KW-0812">Transmembrane</keyword>
<feature type="binding site" evidence="5">
    <location>
        <position position="98"/>
    </location>
    <ligand>
        <name>NAD(+)</name>
        <dbReference type="ChEBI" id="CHEBI:57540"/>
    </ligand>
</feature>
<dbReference type="Pfam" id="PF00725">
    <property type="entry name" value="3HCDH"/>
    <property type="match status" value="1"/>
</dbReference>
<evidence type="ECO:0000259" key="8">
    <source>
        <dbReference type="Pfam" id="PF02737"/>
    </source>
</evidence>
<dbReference type="Proteomes" id="UP000199427">
    <property type="component" value="Unassembled WGS sequence"/>
</dbReference>
<keyword evidence="6" id="KW-1133">Transmembrane helix</keyword>
<dbReference type="InterPro" id="IPR036291">
    <property type="entry name" value="NAD(P)-bd_dom_sf"/>
</dbReference>
<feature type="binding site" evidence="5">
    <location>
        <begin position="11"/>
        <end position="16"/>
    </location>
    <ligand>
        <name>NAD(+)</name>
        <dbReference type="ChEBI" id="CHEBI:57540"/>
    </ligand>
</feature>
<evidence type="ECO:0000256" key="4">
    <source>
        <dbReference type="PIRSR" id="PIRSR000105-1"/>
    </source>
</evidence>
<dbReference type="Gene3D" id="1.10.1040.10">
    <property type="entry name" value="N-(1-d-carboxylethyl)-l-norvaline Dehydrogenase, domain 2"/>
    <property type="match status" value="1"/>
</dbReference>
<dbReference type="SUPFAM" id="SSF48179">
    <property type="entry name" value="6-phosphogluconate dehydrogenase C-terminal domain-like"/>
    <property type="match status" value="1"/>
</dbReference>
<dbReference type="InterPro" id="IPR006176">
    <property type="entry name" value="3-OHacyl-CoA_DH_NAD-bd"/>
</dbReference>
<dbReference type="GO" id="GO:0016616">
    <property type="term" value="F:oxidoreductase activity, acting on the CH-OH group of donors, NAD or NADP as acceptor"/>
    <property type="evidence" value="ECO:0007669"/>
    <property type="project" value="InterPro"/>
</dbReference>
<dbReference type="FunFam" id="3.40.50.720:FF:000009">
    <property type="entry name" value="Fatty oxidation complex, alpha subunit"/>
    <property type="match status" value="1"/>
</dbReference>
<dbReference type="InterPro" id="IPR013328">
    <property type="entry name" value="6PGD_dom2"/>
</dbReference>
<keyword evidence="6" id="KW-0472">Membrane</keyword>
<feature type="binding site" evidence="5">
    <location>
        <position position="276"/>
    </location>
    <ligand>
        <name>NAD(+)</name>
        <dbReference type="ChEBI" id="CHEBI:57540"/>
    </ligand>
</feature>
<evidence type="ECO:0000256" key="1">
    <source>
        <dbReference type="ARBA" id="ARBA00005086"/>
    </source>
</evidence>
<dbReference type="PANTHER" id="PTHR48075">
    <property type="entry name" value="3-HYDROXYACYL-COA DEHYDROGENASE FAMILY PROTEIN"/>
    <property type="match status" value="1"/>
</dbReference>
<evidence type="ECO:0000313" key="9">
    <source>
        <dbReference type="EMBL" id="SEQ61758.1"/>
    </source>
</evidence>
<evidence type="ECO:0000256" key="5">
    <source>
        <dbReference type="PIRSR" id="PIRSR000105-2"/>
    </source>
</evidence>
<protein>
    <submittedName>
        <fullName evidence="9">3-hydroxybutyryl-CoA dehydrogenase</fullName>
    </submittedName>
</protein>
<dbReference type="InterPro" id="IPR022694">
    <property type="entry name" value="3-OHacyl-CoA_DH"/>
</dbReference>
<dbReference type="STRING" id="571933.SAMN05216362_11924"/>
<dbReference type="EMBL" id="FOES01000019">
    <property type="protein sequence ID" value="SEQ61758.1"/>
    <property type="molecule type" value="Genomic_DNA"/>
</dbReference>
<keyword evidence="5" id="KW-0520">NAD</keyword>
<sequence length="293" mass="32814">MKRIEKVGVVGSGTMGAQIAMVCAMAGYQVVLQDIQKDRLKKAEESLHFHMNNRIAKGKLTEEEVEKAFRLLTYTTSLEDFQDVDFVIEAIVEKLSVKRDVFAELDQITPQHTILATNSSTIVSSKIASATNRPEKVCNTHFFNPPLVMELVEVVCGEHTSAETADTAFQFIKNINKLPVLLNKEISGFVANRILGALLDEAVYLLENDYASHEEIDLIVQKALKHPIGPFALLDLTGLDVSYYVKQERYEETGLESDRPSKLIEQKVKNGELGRKTGKGFYSYQNKITTLID</sequence>
<feature type="site" description="Important for catalytic activity" evidence="4">
    <location>
        <position position="141"/>
    </location>
</feature>
<feature type="binding site" evidence="5">
    <location>
        <position position="93"/>
    </location>
    <ligand>
        <name>NAD(+)</name>
        <dbReference type="ChEBI" id="CHEBI:57540"/>
    </ligand>
</feature>
<reference evidence="9 10" key="1">
    <citation type="submission" date="2016-10" db="EMBL/GenBank/DDBJ databases">
        <authorList>
            <person name="de Groot N.N."/>
        </authorList>
    </citation>
    <scope>NUCLEOTIDE SEQUENCE [LARGE SCALE GENOMIC DNA]</scope>
    <source>
        <strain evidence="9 10">DSM 21633</strain>
    </source>
</reference>
<dbReference type="OrthoDB" id="9771883at2"/>
<organism evidence="9 10">
    <name type="scientific">Piscibacillus halophilus</name>
    <dbReference type="NCBI Taxonomy" id="571933"/>
    <lineage>
        <taxon>Bacteria</taxon>
        <taxon>Bacillati</taxon>
        <taxon>Bacillota</taxon>
        <taxon>Bacilli</taxon>
        <taxon>Bacillales</taxon>
        <taxon>Bacillaceae</taxon>
        <taxon>Piscibacillus</taxon>
    </lineage>
</organism>
<feature type="domain" description="3-hydroxyacyl-CoA dehydrogenase C-terminal" evidence="7">
    <location>
        <begin position="188"/>
        <end position="284"/>
    </location>
</feature>
<dbReference type="GO" id="GO:0070403">
    <property type="term" value="F:NAD+ binding"/>
    <property type="evidence" value="ECO:0007669"/>
    <property type="project" value="InterPro"/>
</dbReference>
<dbReference type="InterPro" id="IPR008927">
    <property type="entry name" value="6-PGluconate_DH-like_C_sf"/>
</dbReference>
<accession>A0A1H9HHK1</accession>
<feature type="transmembrane region" description="Helical" evidence="6">
    <location>
        <begin position="7"/>
        <end position="31"/>
    </location>
</feature>
<name>A0A1H9HHK1_9BACI</name>
<dbReference type="Pfam" id="PF02737">
    <property type="entry name" value="3HCDH_N"/>
    <property type="match status" value="1"/>
</dbReference>
<dbReference type="SUPFAM" id="SSF51735">
    <property type="entry name" value="NAD(P)-binding Rossmann-fold domains"/>
    <property type="match status" value="1"/>
</dbReference>
<keyword evidence="3" id="KW-0560">Oxidoreductase</keyword>
<comment type="similarity">
    <text evidence="2">Belongs to the 3-hydroxyacyl-CoA dehydrogenase family.</text>
</comment>
<feature type="binding site" evidence="5">
    <location>
        <position position="34"/>
    </location>
    <ligand>
        <name>NAD(+)</name>
        <dbReference type="ChEBI" id="CHEBI:57540"/>
    </ligand>
</feature>
<evidence type="ECO:0000259" key="7">
    <source>
        <dbReference type="Pfam" id="PF00725"/>
    </source>
</evidence>
<dbReference type="Gene3D" id="3.40.50.720">
    <property type="entry name" value="NAD(P)-binding Rossmann-like Domain"/>
    <property type="match status" value="1"/>
</dbReference>
<dbReference type="AlphaFoldDB" id="A0A1H9HHK1"/>
<dbReference type="GO" id="GO:0006631">
    <property type="term" value="P:fatty acid metabolic process"/>
    <property type="evidence" value="ECO:0007669"/>
    <property type="project" value="InterPro"/>
</dbReference>
<dbReference type="InterPro" id="IPR006108">
    <property type="entry name" value="3HC_DH_C"/>
</dbReference>
<feature type="binding site" evidence="5">
    <location>
        <position position="144"/>
    </location>
    <ligand>
        <name>NAD(+)</name>
        <dbReference type="ChEBI" id="CHEBI:57540"/>
    </ligand>
</feature>
<feature type="domain" description="3-hydroxyacyl-CoA dehydrogenase NAD binding" evidence="8">
    <location>
        <begin position="6"/>
        <end position="184"/>
    </location>
</feature>
<feature type="binding site" evidence="5">
    <location>
        <position position="120"/>
    </location>
    <ligand>
        <name>NAD(+)</name>
        <dbReference type="ChEBI" id="CHEBI:57540"/>
    </ligand>
</feature>
<evidence type="ECO:0000256" key="3">
    <source>
        <dbReference type="ARBA" id="ARBA00023002"/>
    </source>
</evidence>
<keyword evidence="10" id="KW-1185">Reference proteome</keyword>
<evidence type="ECO:0000256" key="2">
    <source>
        <dbReference type="ARBA" id="ARBA00009463"/>
    </source>
</evidence>
<dbReference type="PIRSF" id="PIRSF000105">
    <property type="entry name" value="HCDH"/>
    <property type="match status" value="1"/>
</dbReference>
<dbReference type="RefSeq" id="WP_091773799.1">
    <property type="nucleotide sequence ID" value="NZ_FOES01000019.1"/>
</dbReference>
<proteinExistence type="inferred from homology"/>
<dbReference type="PANTHER" id="PTHR48075:SF5">
    <property type="entry name" value="3-HYDROXYBUTYRYL-COA DEHYDROGENASE"/>
    <property type="match status" value="1"/>
</dbReference>
<gene>
    <name evidence="9" type="ORF">SAMN05216362_11924</name>
</gene>